<dbReference type="Pfam" id="PF13086">
    <property type="entry name" value="AAA_11"/>
    <property type="match status" value="2"/>
</dbReference>
<evidence type="ECO:0000313" key="7">
    <source>
        <dbReference type="EMBL" id="CAK1583464.1"/>
    </source>
</evidence>
<dbReference type="FunFam" id="3.40.50.300:FF:000326">
    <property type="entry name" value="P-loop containing nucleoside triphosphate hydrolase"/>
    <property type="match status" value="1"/>
</dbReference>
<dbReference type="PANTHER" id="PTHR10887">
    <property type="entry name" value="DNA2/NAM7 HELICASE FAMILY"/>
    <property type="match status" value="1"/>
</dbReference>
<dbReference type="EMBL" id="CAVLGL010000057">
    <property type="protein sequence ID" value="CAK1583464.1"/>
    <property type="molecule type" value="Genomic_DNA"/>
</dbReference>
<dbReference type="GO" id="GO:0043186">
    <property type="term" value="C:P granule"/>
    <property type="evidence" value="ECO:0007669"/>
    <property type="project" value="TreeGrafter"/>
</dbReference>
<keyword evidence="3" id="KW-0347">Helicase</keyword>
<dbReference type="InterPro" id="IPR045055">
    <property type="entry name" value="DNA2/NAM7-like"/>
</dbReference>
<name>A0AAV1KNM6_9NEOP</name>
<feature type="domain" description="DNA2/NAM7 helicase helicase" evidence="5">
    <location>
        <begin position="2"/>
        <end position="84"/>
    </location>
</feature>
<evidence type="ECO:0008006" key="9">
    <source>
        <dbReference type="Google" id="ProtNLM"/>
    </source>
</evidence>
<comment type="caution">
    <text evidence="7">The sequence shown here is derived from an EMBL/GenBank/DDBJ whole genome shotgun (WGS) entry which is preliminary data.</text>
</comment>
<dbReference type="GO" id="GO:0016787">
    <property type="term" value="F:hydrolase activity"/>
    <property type="evidence" value="ECO:0007669"/>
    <property type="project" value="UniProtKB-KW"/>
</dbReference>
<dbReference type="CDD" id="cd18808">
    <property type="entry name" value="SF1_C_Upf1"/>
    <property type="match status" value="1"/>
</dbReference>
<dbReference type="GO" id="GO:0005829">
    <property type="term" value="C:cytosol"/>
    <property type="evidence" value="ECO:0007669"/>
    <property type="project" value="TreeGrafter"/>
</dbReference>
<accession>A0AAV1KNM6</accession>
<dbReference type="GO" id="GO:0005694">
    <property type="term" value="C:chromosome"/>
    <property type="evidence" value="ECO:0007669"/>
    <property type="project" value="UniProtKB-ARBA"/>
</dbReference>
<dbReference type="GO" id="GO:0004386">
    <property type="term" value="F:helicase activity"/>
    <property type="evidence" value="ECO:0007669"/>
    <property type="project" value="UniProtKB-KW"/>
</dbReference>
<evidence type="ECO:0000256" key="2">
    <source>
        <dbReference type="ARBA" id="ARBA00022801"/>
    </source>
</evidence>
<dbReference type="PANTHER" id="PTHR10887:SF322">
    <property type="entry name" value="HELICASE MOV-10"/>
    <property type="match status" value="1"/>
</dbReference>
<evidence type="ECO:0000256" key="3">
    <source>
        <dbReference type="ARBA" id="ARBA00022806"/>
    </source>
</evidence>
<sequence length="420" mass="46597">MNSEQRTAVECIVAGTSGAAPFLLHGPPGTGKTVTIVEAILQLVKKNPSNRILVCAHSNTAVDNVACLLLKYTKTSFLRLNSASRKSPPKCLEEVGISGKLGAEVLISYRILLCTLNLVSNYNLSFITHTIIDEAAQASEPSCLIPKSQNLILSGDFKQLGPVIISDDAKQYGLGVSLMERLKNTCPLYAKNNKKYIVMLKKNYRSDADIIKLPNLLFYDGELEARAETDLISRTNILYKDKPCRAIVFHGVLSTEKKVGDPPSFCNRDELIYIKKYVTKLLNTHGVKEEDIGIIATYSSQVVLIKEWVQKHHLNIDVETVDAFQGQEKRVILISTVRGQGKQRTNVKLGFITDEKRFNVALTRAKAKVVVIGNPLSLSTDPLWNKYITTCRKYGTYYGLTETSSDEDELAAVIKKISLK</sequence>
<dbReference type="AlphaFoldDB" id="A0AAV1KNM6"/>
<evidence type="ECO:0000259" key="6">
    <source>
        <dbReference type="Pfam" id="PF13087"/>
    </source>
</evidence>
<organism evidence="7 8">
    <name type="scientific">Parnassius mnemosyne</name>
    <name type="common">clouded apollo</name>
    <dbReference type="NCBI Taxonomy" id="213953"/>
    <lineage>
        <taxon>Eukaryota</taxon>
        <taxon>Metazoa</taxon>
        <taxon>Ecdysozoa</taxon>
        <taxon>Arthropoda</taxon>
        <taxon>Hexapoda</taxon>
        <taxon>Insecta</taxon>
        <taxon>Pterygota</taxon>
        <taxon>Neoptera</taxon>
        <taxon>Endopterygota</taxon>
        <taxon>Lepidoptera</taxon>
        <taxon>Glossata</taxon>
        <taxon>Ditrysia</taxon>
        <taxon>Papilionoidea</taxon>
        <taxon>Papilionidae</taxon>
        <taxon>Parnassiinae</taxon>
        <taxon>Parnassini</taxon>
        <taxon>Parnassius</taxon>
        <taxon>Driopa</taxon>
    </lineage>
</organism>
<evidence type="ECO:0000259" key="5">
    <source>
        <dbReference type="Pfam" id="PF13086"/>
    </source>
</evidence>
<dbReference type="GO" id="GO:0005524">
    <property type="term" value="F:ATP binding"/>
    <property type="evidence" value="ECO:0007669"/>
    <property type="project" value="UniProtKB-KW"/>
</dbReference>
<reference evidence="7 8" key="1">
    <citation type="submission" date="2023-11" db="EMBL/GenBank/DDBJ databases">
        <authorList>
            <person name="Hedman E."/>
            <person name="Englund M."/>
            <person name="Stromberg M."/>
            <person name="Nyberg Akerstrom W."/>
            <person name="Nylinder S."/>
            <person name="Jareborg N."/>
            <person name="Kallberg Y."/>
            <person name="Kronander E."/>
        </authorList>
    </citation>
    <scope>NUCLEOTIDE SEQUENCE [LARGE SCALE GENOMIC DNA]</scope>
</reference>
<keyword evidence="4" id="KW-0067">ATP-binding</keyword>
<dbReference type="GO" id="GO:0035194">
    <property type="term" value="P:regulatory ncRNA-mediated post-transcriptional gene silencing"/>
    <property type="evidence" value="ECO:0007669"/>
    <property type="project" value="TreeGrafter"/>
</dbReference>
<feature type="domain" description="DNA2/NAM7 helicase-like C-terminal" evidence="6">
    <location>
        <begin position="175"/>
        <end position="374"/>
    </location>
</feature>
<gene>
    <name evidence="7" type="ORF">PARMNEM_LOCUS4857</name>
</gene>
<dbReference type="SUPFAM" id="SSF52540">
    <property type="entry name" value="P-loop containing nucleoside triphosphate hydrolases"/>
    <property type="match status" value="1"/>
</dbReference>
<protein>
    <recommendedName>
        <fullName evidence="9">RNA helicase</fullName>
    </recommendedName>
</protein>
<keyword evidence="1" id="KW-0547">Nucleotide-binding</keyword>
<proteinExistence type="predicted"/>
<dbReference type="Proteomes" id="UP001314205">
    <property type="component" value="Unassembled WGS sequence"/>
</dbReference>
<dbReference type="Pfam" id="PF13087">
    <property type="entry name" value="AAA_12"/>
    <property type="match status" value="1"/>
</dbReference>
<keyword evidence="8" id="KW-1185">Reference proteome</keyword>
<feature type="domain" description="DNA2/NAM7 helicase helicase" evidence="5">
    <location>
        <begin position="101"/>
        <end position="166"/>
    </location>
</feature>
<dbReference type="InterPro" id="IPR047187">
    <property type="entry name" value="SF1_C_Upf1"/>
</dbReference>
<dbReference type="InterPro" id="IPR041679">
    <property type="entry name" value="DNA2/NAM7-like_C"/>
</dbReference>
<dbReference type="InterPro" id="IPR041677">
    <property type="entry name" value="DNA2/NAM7_AAA_11"/>
</dbReference>
<evidence type="ECO:0000256" key="1">
    <source>
        <dbReference type="ARBA" id="ARBA00022741"/>
    </source>
</evidence>
<keyword evidence="2" id="KW-0378">Hydrolase</keyword>
<evidence type="ECO:0000256" key="4">
    <source>
        <dbReference type="ARBA" id="ARBA00022840"/>
    </source>
</evidence>
<dbReference type="InterPro" id="IPR027417">
    <property type="entry name" value="P-loop_NTPase"/>
</dbReference>
<dbReference type="Gene3D" id="3.40.50.300">
    <property type="entry name" value="P-loop containing nucleotide triphosphate hydrolases"/>
    <property type="match status" value="2"/>
</dbReference>
<evidence type="ECO:0000313" key="8">
    <source>
        <dbReference type="Proteomes" id="UP001314205"/>
    </source>
</evidence>